<dbReference type="AlphaFoldDB" id="A0A517VIL9"/>
<keyword evidence="3" id="KW-0808">Transferase</keyword>
<evidence type="ECO:0000313" key="3">
    <source>
        <dbReference type="EMBL" id="QDT92851.1"/>
    </source>
</evidence>
<dbReference type="OrthoDB" id="256225at2"/>
<dbReference type="SMART" id="SM00564">
    <property type="entry name" value="PQQ"/>
    <property type="match status" value="7"/>
</dbReference>
<evidence type="ECO:0000313" key="4">
    <source>
        <dbReference type="Proteomes" id="UP000316855"/>
    </source>
</evidence>
<reference evidence="3 4" key="1">
    <citation type="submission" date="2019-02" db="EMBL/GenBank/DDBJ databases">
        <title>Deep-cultivation of Planctomycetes and their phenomic and genomic characterization uncovers novel biology.</title>
        <authorList>
            <person name="Wiegand S."/>
            <person name="Jogler M."/>
            <person name="Boedeker C."/>
            <person name="Pinto D."/>
            <person name="Vollmers J."/>
            <person name="Rivas-Marin E."/>
            <person name="Kohn T."/>
            <person name="Peeters S.H."/>
            <person name="Heuer A."/>
            <person name="Rast P."/>
            <person name="Oberbeckmann S."/>
            <person name="Bunk B."/>
            <person name="Jeske O."/>
            <person name="Meyerdierks A."/>
            <person name="Storesund J.E."/>
            <person name="Kallscheuer N."/>
            <person name="Luecker S."/>
            <person name="Lage O.M."/>
            <person name="Pohl T."/>
            <person name="Merkel B.J."/>
            <person name="Hornburger P."/>
            <person name="Mueller R.-W."/>
            <person name="Bruemmer F."/>
            <person name="Labrenz M."/>
            <person name="Spormann A.M."/>
            <person name="Op den Camp H."/>
            <person name="Overmann J."/>
            <person name="Amann R."/>
            <person name="Jetten M.S.M."/>
            <person name="Mascher T."/>
            <person name="Medema M.H."/>
            <person name="Devos D.P."/>
            <person name="Kaster A.-K."/>
            <person name="Ovreas L."/>
            <person name="Rohde M."/>
            <person name="Galperin M.Y."/>
            <person name="Jogler C."/>
        </authorList>
    </citation>
    <scope>NUCLEOTIDE SEQUENCE [LARGE SCALE GENOMIC DNA]</scope>
    <source>
        <strain evidence="3 4">Pan161</strain>
    </source>
</reference>
<organism evidence="3 4">
    <name type="scientific">Gimesia algae</name>
    <dbReference type="NCBI Taxonomy" id="2527971"/>
    <lineage>
        <taxon>Bacteria</taxon>
        <taxon>Pseudomonadati</taxon>
        <taxon>Planctomycetota</taxon>
        <taxon>Planctomycetia</taxon>
        <taxon>Planctomycetales</taxon>
        <taxon>Planctomycetaceae</taxon>
        <taxon>Gimesia</taxon>
    </lineage>
</organism>
<proteinExistence type="predicted"/>
<dbReference type="Pfam" id="PF13570">
    <property type="entry name" value="Beta-prop_ACSF4"/>
    <property type="match status" value="1"/>
</dbReference>
<dbReference type="KEGG" id="gax:Pan161_45220"/>
<dbReference type="RefSeq" id="WP_145230838.1">
    <property type="nucleotide sequence ID" value="NZ_CP036343.1"/>
</dbReference>
<dbReference type="Gene3D" id="2.40.10.480">
    <property type="match status" value="1"/>
</dbReference>
<feature type="region of interest" description="Disordered" evidence="1">
    <location>
        <begin position="35"/>
        <end position="55"/>
    </location>
</feature>
<dbReference type="PROSITE" id="PS51257">
    <property type="entry name" value="PROKAR_LIPOPROTEIN"/>
    <property type="match status" value="1"/>
</dbReference>
<sequence length="410" mass="44950">MRVLTDSRFVNWFTPALIITLLLACSICRVTAAEKPDVPGKPGPAATDDSREAGNWSSFRNGKLQQGIAESTLPAELELLWQHSSSDGIASTAAIVGDRVYMAGLNGYVECLELKTGKPIWKYRSIENPDPKEFAPGFKASPLVTANGVYLGDEDGIFHAIDLTTGKKLWQFKTDAEIISSANITADGKLLFGSYDNSLYCLNEKDGSLIWRFETDGYVNCSPAIVENFTFVTGCDEQLRIIDIATGKQHSIMPLATYLIASPALMGDTLYVGTYASEIIAVNWKDLKVEWRFKDPKKEFPYHSSAAITNEYVVAGGRDKQVHCVERKTGKSVWDFGTRGRVDSSPVILGNRVFIGSSDDNLYELDLKTGKTNWKKNLGDDITASPAIGSGHLIIGTESRNGALYCFGKK</sequence>
<dbReference type="InterPro" id="IPR002372">
    <property type="entry name" value="PQQ_rpt_dom"/>
</dbReference>
<dbReference type="Proteomes" id="UP000316855">
    <property type="component" value="Chromosome"/>
</dbReference>
<dbReference type="EMBL" id="CP036343">
    <property type="protein sequence ID" value="QDT92851.1"/>
    <property type="molecule type" value="Genomic_DNA"/>
</dbReference>
<evidence type="ECO:0000259" key="2">
    <source>
        <dbReference type="Pfam" id="PF13570"/>
    </source>
</evidence>
<keyword evidence="4" id="KW-1185">Reference proteome</keyword>
<feature type="domain" description="Pyrrolo-quinoline quinone repeat" evidence="2">
    <location>
        <begin position="140"/>
        <end position="407"/>
    </location>
</feature>
<evidence type="ECO:0000256" key="1">
    <source>
        <dbReference type="SAM" id="MobiDB-lite"/>
    </source>
</evidence>
<dbReference type="PANTHER" id="PTHR34512">
    <property type="entry name" value="CELL SURFACE PROTEIN"/>
    <property type="match status" value="1"/>
</dbReference>
<dbReference type="Gene3D" id="2.130.10.10">
    <property type="entry name" value="YVTN repeat-like/Quinoprotein amine dehydrogenase"/>
    <property type="match status" value="2"/>
</dbReference>
<dbReference type="GO" id="GO:0004674">
    <property type="term" value="F:protein serine/threonine kinase activity"/>
    <property type="evidence" value="ECO:0007669"/>
    <property type="project" value="UniProtKB-EC"/>
</dbReference>
<gene>
    <name evidence="3" type="primary">afsK_3</name>
    <name evidence="3" type="ORF">Pan161_45220</name>
</gene>
<dbReference type="InterPro" id="IPR015943">
    <property type="entry name" value="WD40/YVTN_repeat-like_dom_sf"/>
</dbReference>
<dbReference type="InterPro" id="IPR011047">
    <property type="entry name" value="Quinoprotein_ADH-like_sf"/>
</dbReference>
<dbReference type="InterPro" id="IPR018391">
    <property type="entry name" value="PQQ_b-propeller_rpt"/>
</dbReference>
<protein>
    <submittedName>
        <fullName evidence="3">Serine/threonine-protein kinase AfsK</fullName>
        <ecNumber evidence="3">2.7.11.1</ecNumber>
    </submittedName>
</protein>
<keyword evidence="3" id="KW-0418">Kinase</keyword>
<dbReference type="EC" id="2.7.11.1" evidence="3"/>
<accession>A0A517VIL9</accession>
<name>A0A517VIL9_9PLAN</name>
<dbReference type="SUPFAM" id="SSF50998">
    <property type="entry name" value="Quinoprotein alcohol dehydrogenase-like"/>
    <property type="match status" value="2"/>
</dbReference>
<dbReference type="PANTHER" id="PTHR34512:SF30">
    <property type="entry name" value="OUTER MEMBRANE PROTEIN ASSEMBLY FACTOR BAMB"/>
    <property type="match status" value="1"/>
</dbReference>